<proteinExistence type="predicted"/>
<accession>A0A8S4HLX0</accession>
<comment type="caution">
    <text evidence="1">The sequence shown here is derived from an EMBL/GenBank/DDBJ whole genome shotgun (WGS) entry which is preliminary data.</text>
</comment>
<dbReference type="InterPro" id="IPR008780">
    <property type="entry name" value="Plasmodium_Vir"/>
</dbReference>
<protein>
    <submittedName>
        <fullName evidence="1">(malaria parasite P. vivax) hypothetical protein</fullName>
    </submittedName>
</protein>
<evidence type="ECO:0000313" key="1">
    <source>
        <dbReference type="EMBL" id="CAG9482280.1"/>
    </source>
</evidence>
<dbReference type="VEuPathDB" id="PlasmoDB:PVPAM_000008300"/>
<evidence type="ECO:0000313" key="2">
    <source>
        <dbReference type="Proteomes" id="UP000779233"/>
    </source>
</evidence>
<dbReference type="Proteomes" id="UP000779233">
    <property type="component" value="Unassembled WGS sequence"/>
</dbReference>
<organism evidence="1 2">
    <name type="scientific">Plasmodium vivax</name>
    <name type="common">malaria parasite P. vivax</name>
    <dbReference type="NCBI Taxonomy" id="5855"/>
    <lineage>
        <taxon>Eukaryota</taxon>
        <taxon>Sar</taxon>
        <taxon>Alveolata</taxon>
        <taxon>Apicomplexa</taxon>
        <taxon>Aconoidasida</taxon>
        <taxon>Haemosporida</taxon>
        <taxon>Plasmodiidae</taxon>
        <taxon>Plasmodium</taxon>
        <taxon>Plasmodium (Plasmodium)</taxon>
    </lineage>
</organism>
<sequence>MSDPDIDYYTKGVDKTEIIKLLKEQKLYKLYENFDNKLKSSPKSNICHGECFKKLPKEEEIEIKLLELCKEMCNLLLNFSNIDGFCTKSSCCGQFIYLNIWLYEKIKEISSSSSQIKNFCDALNIIKKTKPLIFSTCGIINFNLHDNYFKHMKYLYEFLHIFSDIKEKISHNHGSEDKIYCKHIQEFFKYYNEIKKIVRILVELYTVVRLIQYQNQ</sequence>
<dbReference type="Pfam" id="PF05795">
    <property type="entry name" value="Plasmodium_Vir"/>
    <property type="match status" value="1"/>
</dbReference>
<reference evidence="1" key="1">
    <citation type="submission" date="2021-09" db="EMBL/GenBank/DDBJ databases">
        <authorList>
            <consortium name="Pathogen Informatics"/>
        </authorList>
    </citation>
    <scope>NUCLEOTIDE SEQUENCE</scope>
    <source>
        <strain evidence="1">PvW1</strain>
    </source>
</reference>
<gene>
    <name evidence="1" type="ORF">PVW1_040008600</name>
</gene>
<dbReference type="AlphaFoldDB" id="A0A8S4HLX0"/>
<dbReference type="EMBL" id="CAJZCX010000013">
    <property type="protein sequence ID" value="CAG9482280.1"/>
    <property type="molecule type" value="Genomic_DNA"/>
</dbReference>
<name>A0A8S4HLX0_PLAVI</name>